<name>A0A178LK63_9PSED</name>
<sequence>MEIIVLLSCLLFVLILVVGKRLAFVGQCLIEERRSCWRLRRLKETIYTGVKKRIAILIINSHSIECDG</sequence>
<dbReference type="Proteomes" id="UP000078356">
    <property type="component" value="Unassembled WGS sequence"/>
</dbReference>
<dbReference type="AlphaFoldDB" id="A0A178LK63"/>
<gene>
    <name evidence="1" type="ORF">A4V15_14980</name>
</gene>
<dbReference type="EMBL" id="LWCR01000007">
    <property type="protein sequence ID" value="OAN31014.1"/>
    <property type="molecule type" value="Genomic_DNA"/>
</dbReference>
<protein>
    <submittedName>
        <fullName evidence="1">Uncharacterized protein</fullName>
    </submittedName>
</protein>
<organism evidence="1 2">
    <name type="scientific">Pseudomonas oryzihabitans</name>
    <dbReference type="NCBI Taxonomy" id="47885"/>
    <lineage>
        <taxon>Bacteria</taxon>
        <taxon>Pseudomonadati</taxon>
        <taxon>Pseudomonadota</taxon>
        <taxon>Gammaproteobacteria</taxon>
        <taxon>Pseudomonadales</taxon>
        <taxon>Pseudomonadaceae</taxon>
        <taxon>Pseudomonas</taxon>
    </lineage>
</organism>
<accession>A0A178LK63</accession>
<evidence type="ECO:0000313" key="2">
    <source>
        <dbReference type="Proteomes" id="UP000078356"/>
    </source>
</evidence>
<comment type="caution">
    <text evidence="1">The sequence shown here is derived from an EMBL/GenBank/DDBJ whole genome shotgun (WGS) entry which is preliminary data.</text>
</comment>
<evidence type="ECO:0000313" key="1">
    <source>
        <dbReference type="EMBL" id="OAN31014.1"/>
    </source>
</evidence>
<reference evidence="1 2" key="1">
    <citation type="submission" date="2016-04" db="EMBL/GenBank/DDBJ databases">
        <title>Draft Genome Sequences of Staphylococcus capitis Strain H36, S. capitis Strain H65, S. cohnii Strain H62, S. hominis Strain H69, Mycobacterium iranicum Strain H39, Plantibacter sp. Strain H53, Pseudomonas oryzihabitans Strain H72, and Microbacterium sp. Strain H83, isolated from residential settings.</title>
        <authorList>
            <person name="Lymperopoulou D."/>
            <person name="Adams R.I."/>
            <person name="Lindow S."/>
            <person name="Coil D.A."/>
            <person name="Jospin G."/>
            <person name="Eisen J.A."/>
        </authorList>
    </citation>
    <scope>NUCLEOTIDE SEQUENCE [LARGE SCALE GENOMIC DNA]</scope>
    <source>
        <strain evidence="1 2">H72</strain>
    </source>
</reference>
<proteinExistence type="predicted"/>